<dbReference type="SMART" id="SM00740">
    <property type="entry name" value="PASTA"/>
    <property type="match status" value="4"/>
</dbReference>
<dbReference type="InterPro" id="IPR011009">
    <property type="entry name" value="Kinase-like_dom_sf"/>
</dbReference>
<evidence type="ECO:0000256" key="2">
    <source>
        <dbReference type="ARBA" id="ARBA00022527"/>
    </source>
</evidence>
<comment type="caution">
    <text evidence="13">The sequence shown here is derived from an EMBL/GenBank/DDBJ whole genome shotgun (WGS) entry which is preliminary data.</text>
</comment>
<dbReference type="PROSITE" id="PS00108">
    <property type="entry name" value="PROTEIN_KINASE_ST"/>
    <property type="match status" value="1"/>
</dbReference>
<keyword evidence="3" id="KW-0808">Transferase</keyword>
<feature type="domain" description="Protein kinase" evidence="11">
    <location>
        <begin position="18"/>
        <end position="279"/>
    </location>
</feature>
<dbReference type="PANTHER" id="PTHR43289:SF34">
    <property type="entry name" value="SERINE_THREONINE-PROTEIN KINASE YBDM-RELATED"/>
    <property type="match status" value="1"/>
</dbReference>
<dbReference type="Proteomes" id="UP000470470">
    <property type="component" value="Unassembled WGS sequence"/>
</dbReference>
<feature type="transmembrane region" description="Helical" evidence="10">
    <location>
        <begin position="400"/>
        <end position="420"/>
    </location>
</feature>
<dbReference type="Pfam" id="PF00069">
    <property type="entry name" value="Pkinase"/>
    <property type="match status" value="1"/>
</dbReference>
<feature type="domain" description="PASTA" evidence="12">
    <location>
        <begin position="420"/>
        <end position="487"/>
    </location>
</feature>
<reference evidence="13 14" key="1">
    <citation type="submission" date="2020-02" db="EMBL/GenBank/DDBJ databases">
        <title>The whole genome sequence of CPCC 205119.</title>
        <authorList>
            <person name="Jiang Z."/>
        </authorList>
    </citation>
    <scope>NUCLEOTIDE SEQUENCE [LARGE SCALE GENOMIC DNA]</scope>
    <source>
        <strain evidence="13 14">CPCC 205119</strain>
    </source>
</reference>
<gene>
    <name evidence="13" type="ORF">G1H19_05505</name>
</gene>
<evidence type="ECO:0000313" key="14">
    <source>
        <dbReference type="Proteomes" id="UP000470470"/>
    </source>
</evidence>
<dbReference type="SMART" id="SM00220">
    <property type="entry name" value="S_TKc"/>
    <property type="match status" value="1"/>
</dbReference>
<dbReference type="Gene3D" id="1.10.510.10">
    <property type="entry name" value="Transferase(Phosphotransferase) domain 1"/>
    <property type="match status" value="1"/>
</dbReference>
<dbReference type="InterPro" id="IPR008271">
    <property type="entry name" value="Ser/Thr_kinase_AS"/>
</dbReference>
<dbReference type="GO" id="GO:0004674">
    <property type="term" value="F:protein serine/threonine kinase activity"/>
    <property type="evidence" value="ECO:0007669"/>
    <property type="project" value="UniProtKB-KW"/>
</dbReference>
<evidence type="ECO:0000256" key="7">
    <source>
        <dbReference type="ARBA" id="ARBA00047899"/>
    </source>
</evidence>
<keyword evidence="2" id="KW-0723">Serine/threonine-protein kinase</keyword>
<dbReference type="PANTHER" id="PTHR43289">
    <property type="entry name" value="MITOGEN-ACTIVATED PROTEIN KINASE KINASE KINASE 20-RELATED"/>
    <property type="match status" value="1"/>
</dbReference>
<feature type="domain" description="PASTA" evidence="12">
    <location>
        <begin position="558"/>
        <end position="624"/>
    </location>
</feature>
<organism evidence="13 14">
    <name type="scientific">Goekera deserti</name>
    <dbReference type="NCBI Taxonomy" id="2497753"/>
    <lineage>
        <taxon>Bacteria</taxon>
        <taxon>Bacillati</taxon>
        <taxon>Actinomycetota</taxon>
        <taxon>Actinomycetes</taxon>
        <taxon>Geodermatophilales</taxon>
        <taxon>Geodermatophilaceae</taxon>
        <taxon>Goekera</taxon>
    </lineage>
</organism>
<proteinExistence type="predicted"/>
<evidence type="ECO:0000256" key="9">
    <source>
        <dbReference type="SAM" id="MobiDB-lite"/>
    </source>
</evidence>
<dbReference type="EMBL" id="JAAGWK010000009">
    <property type="protein sequence ID" value="NEL53464.1"/>
    <property type="molecule type" value="Genomic_DNA"/>
</dbReference>
<keyword evidence="10" id="KW-0812">Transmembrane</keyword>
<name>A0A7K3WAU0_9ACTN</name>
<dbReference type="SUPFAM" id="SSF54184">
    <property type="entry name" value="Penicillin-binding protein 2x (pbp-2x), c-terminal domain"/>
    <property type="match status" value="1"/>
</dbReference>
<feature type="region of interest" description="Disordered" evidence="9">
    <location>
        <begin position="287"/>
        <end position="383"/>
    </location>
</feature>
<dbReference type="CDD" id="cd06577">
    <property type="entry name" value="PASTA_pknB"/>
    <property type="match status" value="4"/>
</dbReference>
<feature type="domain" description="PASTA" evidence="12">
    <location>
        <begin position="625"/>
        <end position="685"/>
    </location>
</feature>
<evidence type="ECO:0000256" key="4">
    <source>
        <dbReference type="ARBA" id="ARBA00022741"/>
    </source>
</evidence>
<keyword evidence="10" id="KW-0472">Membrane</keyword>
<keyword evidence="6" id="KW-0067">ATP-binding</keyword>
<dbReference type="SUPFAM" id="SSF56112">
    <property type="entry name" value="Protein kinase-like (PK-like)"/>
    <property type="match status" value="1"/>
</dbReference>
<dbReference type="CDD" id="cd14014">
    <property type="entry name" value="STKc_PknB_like"/>
    <property type="match status" value="1"/>
</dbReference>
<feature type="domain" description="PASTA" evidence="12">
    <location>
        <begin position="488"/>
        <end position="557"/>
    </location>
</feature>
<evidence type="ECO:0000256" key="6">
    <source>
        <dbReference type="ARBA" id="ARBA00022840"/>
    </source>
</evidence>
<dbReference type="GO" id="GO:0005524">
    <property type="term" value="F:ATP binding"/>
    <property type="evidence" value="ECO:0007669"/>
    <property type="project" value="UniProtKB-KW"/>
</dbReference>
<evidence type="ECO:0000256" key="5">
    <source>
        <dbReference type="ARBA" id="ARBA00022777"/>
    </source>
</evidence>
<dbReference type="Gene3D" id="3.30.10.20">
    <property type="match status" value="4"/>
</dbReference>
<dbReference type="RefSeq" id="WP_162392559.1">
    <property type="nucleotide sequence ID" value="NZ_JAABOZ010000002.1"/>
</dbReference>
<dbReference type="InterPro" id="IPR005543">
    <property type="entry name" value="PASTA_dom"/>
</dbReference>
<evidence type="ECO:0000256" key="1">
    <source>
        <dbReference type="ARBA" id="ARBA00012513"/>
    </source>
</evidence>
<dbReference type="AlphaFoldDB" id="A0A7K3WAU0"/>
<dbReference type="PROSITE" id="PS51178">
    <property type="entry name" value="PASTA"/>
    <property type="match status" value="4"/>
</dbReference>
<keyword evidence="10" id="KW-1133">Transmembrane helix</keyword>
<dbReference type="FunFam" id="1.10.510.10:FF:000021">
    <property type="entry name" value="Serine/threonine protein kinase"/>
    <property type="match status" value="1"/>
</dbReference>
<accession>A0A7K3WAU0</accession>
<dbReference type="InterPro" id="IPR000719">
    <property type="entry name" value="Prot_kinase_dom"/>
</dbReference>
<dbReference type="PROSITE" id="PS50011">
    <property type="entry name" value="PROTEIN_KINASE_DOM"/>
    <property type="match status" value="1"/>
</dbReference>
<keyword evidence="14" id="KW-1185">Reference proteome</keyword>
<sequence>MDTAVTDPVVGIVLEGRYRLEERLARGGMSTVYSATDLRLDRIVAVKVMVEHLAHDPAFVDRFTREARAAAMLSHVNVVSVSDQGSDQGLVYLVMELVRGRTLRDLLQARGRLTVAEAFAVLEPMLAGLTAAHRAGIVHRDIKPENVLISTEGQVKVADFGLARAVAGTGHTSHTGGVLIGTVAYLSPEQLERGRADGRSDVYAAGIVFYELLTGHPPYAGDTPLAVAYQHVHHDVPLPSAEVPGIPWQVDELVARATRRDPGVRPLDAGALLAELGRLRKELQLARVPVPTGRATANPHTLRPTNRPAGARPGQPSASGWSRPQQSRPQQPRSGHPSAPGNPRTEVLGPRADRAGRTSMLPGMGPGPTSQVGARPAVGATRVPVRPGVPQHVRRRRARLAVAIILLLAVTIGAIGWWLGSGRWRDVPSIVGQPQDRAIGMIQQNDLDPVLADAEYSDTAPEGVVIRAEPDDGRLVIGGDVTVVVSKGPERFVVDGALIGRPVAELEAAVDALDGDLELRTTRGRSDAVPAEAVIDVVPAPGTEMERGTTVTATVSDGPATVQVPDLVGGDPDAVQETLEGLDFEVERASARSNDVEPGQVMAVSPAPGEAAPYGSTVTVTVSQGPVQVVVPDVVGEDEDDARAMLEAAGLRTSVTSFLGDRVVRQSPGAGERVDPGTEVSLLATFG</sequence>
<evidence type="ECO:0000259" key="12">
    <source>
        <dbReference type="PROSITE" id="PS51178"/>
    </source>
</evidence>
<evidence type="ECO:0000256" key="10">
    <source>
        <dbReference type="SAM" id="Phobius"/>
    </source>
</evidence>
<keyword evidence="5" id="KW-0418">Kinase</keyword>
<evidence type="ECO:0000313" key="13">
    <source>
        <dbReference type="EMBL" id="NEL53464.1"/>
    </source>
</evidence>
<feature type="compositionally biased region" description="Low complexity" evidence="9">
    <location>
        <begin position="322"/>
        <end position="334"/>
    </location>
</feature>
<dbReference type="FunFam" id="3.30.200.20:FF:000035">
    <property type="entry name" value="Serine/threonine protein kinase Stk1"/>
    <property type="match status" value="1"/>
</dbReference>
<evidence type="ECO:0000256" key="8">
    <source>
        <dbReference type="ARBA" id="ARBA00048679"/>
    </source>
</evidence>
<keyword evidence="4" id="KW-0547">Nucleotide-binding</keyword>
<protein>
    <recommendedName>
        <fullName evidence="1">non-specific serine/threonine protein kinase</fullName>
        <ecNumber evidence="1">2.7.11.1</ecNumber>
    </recommendedName>
</protein>
<dbReference type="GO" id="GO:0045717">
    <property type="term" value="P:negative regulation of fatty acid biosynthetic process"/>
    <property type="evidence" value="ECO:0007669"/>
    <property type="project" value="UniProtKB-ARBA"/>
</dbReference>
<evidence type="ECO:0000256" key="3">
    <source>
        <dbReference type="ARBA" id="ARBA00022679"/>
    </source>
</evidence>
<evidence type="ECO:0000259" key="11">
    <source>
        <dbReference type="PROSITE" id="PS50011"/>
    </source>
</evidence>
<dbReference type="EC" id="2.7.11.1" evidence="1"/>
<dbReference type="Gene3D" id="3.30.200.20">
    <property type="entry name" value="Phosphorylase Kinase, domain 1"/>
    <property type="match status" value="1"/>
</dbReference>
<dbReference type="Pfam" id="PF03793">
    <property type="entry name" value="PASTA"/>
    <property type="match status" value="3"/>
</dbReference>
<comment type="catalytic activity">
    <reaction evidence="7">
        <text>L-threonyl-[protein] + ATP = O-phospho-L-threonyl-[protein] + ADP + H(+)</text>
        <dbReference type="Rhea" id="RHEA:46608"/>
        <dbReference type="Rhea" id="RHEA-COMP:11060"/>
        <dbReference type="Rhea" id="RHEA-COMP:11605"/>
        <dbReference type="ChEBI" id="CHEBI:15378"/>
        <dbReference type="ChEBI" id="CHEBI:30013"/>
        <dbReference type="ChEBI" id="CHEBI:30616"/>
        <dbReference type="ChEBI" id="CHEBI:61977"/>
        <dbReference type="ChEBI" id="CHEBI:456216"/>
        <dbReference type="EC" id="2.7.11.1"/>
    </reaction>
</comment>
<comment type="catalytic activity">
    <reaction evidence="8">
        <text>L-seryl-[protein] + ATP = O-phospho-L-seryl-[protein] + ADP + H(+)</text>
        <dbReference type="Rhea" id="RHEA:17989"/>
        <dbReference type="Rhea" id="RHEA-COMP:9863"/>
        <dbReference type="Rhea" id="RHEA-COMP:11604"/>
        <dbReference type="ChEBI" id="CHEBI:15378"/>
        <dbReference type="ChEBI" id="CHEBI:29999"/>
        <dbReference type="ChEBI" id="CHEBI:30616"/>
        <dbReference type="ChEBI" id="CHEBI:83421"/>
        <dbReference type="ChEBI" id="CHEBI:456216"/>
        <dbReference type="EC" id="2.7.11.1"/>
    </reaction>
</comment>